<sequence length="289" mass="32159">MAFADAPTYTVQWLIDRTSTVYSLPLFYDRLNEAINHPRTSIDDIGKIITEDQGLTARLLRLANSPMFGYFGKVDSISKAVTIIGTQQLRDLALAASVMGIFKGIPEELMSMATFWRHSIACGIIARALATWRREANVERFFVAGMLHDVGQLIMATVLGDLVRQMIEETQSEGLLYFDVELKRIGFDHAEAGGALLKEWKIPANIADPVAFHHRPSRAEQFPMEVSLIHLSDIICQAFELGQSCERFVPPLDGAAWERLGMSPHELGAVLKQAEPQIEETFAILSEGV</sequence>
<dbReference type="InterPro" id="IPR003607">
    <property type="entry name" value="HD/PDEase_dom"/>
</dbReference>
<dbReference type="Gene3D" id="1.10.3210.10">
    <property type="entry name" value="Hypothetical protein af1432"/>
    <property type="match status" value="1"/>
</dbReference>
<dbReference type="InterPro" id="IPR013976">
    <property type="entry name" value="HDOD"/>
</dbReference>
<dbReference type="PROSITE" id="PS51833">
    <property type="entry name" value="HDOD"/>
    <property type="match status" value="1"/>
</dbReference>
<organism evidence="2 3">
    <name type="scientific">Trichlorobacter thiogenes</name>
    <dbReference type="NCBI Taxonomy" id="115783"/>
    <lineage>
        <taxon>Bacteria</taxon>
        <taxon>Pseudomonadati</taxon>
        <taxon>Thermodesulfobacteriota</taxon>
        <taxon>Desulfuromonadia</taxon>
        <taxon>Geobacterales</taxon>
        <taxon>Geobacteraceae</taxon>
        <taxon>Trichlorobacter</taxon>
    </lineage>
</organism>
<dbReference type="RefSeq" id="WP_078788488.1">
    <property type="nucleotide sequence ID" value="NZ_FUWR01000001.1"/>
</dbReference>
<dbReference type="InterPro" id="IPR052340">
    <property type="entry name" value="RNase_Y/CdgJ"/>
</dbReference>
<dbReference type="SUPFAM" id="SSF109604">
    <property type="entry name" value="HD-domain/PDEase-like"/>
    <property type="match status" value="1"/>
</dbReference>
<keyword evidence="3" id="KW-1185">Reference proteome</keyword>
<evidence type="ECO:0000259" key="1">
    <source>
        <dbReference type="PROSITE" id="PS51833"/>
    </source>
</evidence>
<accession>A0A1T4JY26</accession>
<dbReference type="PANTHER" id="PTHR33525">
    <property type="match status" value="1"/>
</dbReference>
<evidence type="ECO:0000313" key="3">
    <source>
        <dbReference type="Proteomes" id="UP000190102"/>
    </source>
</evidence>
<dbReference type="SMART" id="SM00471">
    <property type="entry name" value="HDc"/>
    <property type="match status" value="1"/>
</dbReference>
<evidence type="ECO:0000313" key="2">
    <source>
        <dbReference type="EMBL" id="SJZ35116.1"/>
    </source>
</evidence>
<dbReference type="EMBL" id="FUWR01000001">
    <property type="protein sequence ID" value="SJZ35116.1"/>
    <property type="molecule type" value="Genomic_DNA"/>
</dbReference>
<reference evidence="3" key="1">
    <citation type="submission" date="2017-02" db="EMBL/GenBank/DDBJ databases">
        <authorList>
            <person name="Varghese N."/>
            <person name="Submissions S."/>
        </authorList>
    </citation>
    <scope>NUCLEOTIDE SEQUENCE [LARGE SCALE GENOMIC DNA]</scope>
    <source>
        <strain evidence="3">ATCC BAA-34</strain>
    </source>
</reference>
<dbReference type="STRING" id="115783.SAMN02745119_00175"/>
<dbReference type="CDD" id="cd00077">
    <property type="entry name" value="HDc"/>
    <property type="match status" value="1"/>
</dbReference>
<dbReference type="OrthoDB" id="9803649at2"/>
<dbReference type="AlphaFoldDB" id="A0A1T4JY26"/>
<protein>
    <submittedName>
        <fullName evidence="2">HD-like signal output (HDOD) domain, no enzymatic activity</fullName>
    </submittedName>
</protein>
<dbReference type="Pfam" id="PF08668">
    <property type="entry name" value="HDOD"/>
    <property type="match status" value="1"/>
</dbReference>
<proteinExistence type="predicted"/>
<gene>
    <name evidence="2" type="ORF">SAMN02745119_00175</name>
</gene>
<dbReference type="Proteomes" id="UP000190102">
    <property type="component" value="Unassembled WGS sequence"/>
</dbReference>
<feature type="domain" description="HDOD" evidence="1">
    <location>
        <begin position="21"/>
        <end position="216"/>
    </location>
</feature>
<dbReference type="PANTHER" id="PTHR33525:SF3">
    <property type="entry name" value="RIBONUCLEASE Y"/>
    <property type="match status" value="1"/>
</dbReference>
<name>A0A1T4JY26_9BACT</name>